<reference evidence="1 2" key="1">
    <citation type="submission" date="2017-07" db="EMBL/GenBank/DDBJ databases">
        <title>Draft Genome Sequences of Select Purple Nonsulfur Bacteria.</title>
        <authorList>
            <person name="Lasarre B."/>
            <person name="Mckinlay J.B."/>
        </authorList>
    </citation>
    <scope>NUCLEOTIDE SEQUENCE [LARGE SCALE GENOMIC DNA]</scope>
    <source>
        <strain evidence="1 2">DSM 11907</strain>
    </source>
</reference>
<dbReference type="AlphaFoldDB" id="A0A327KSG9"/>
<keyword evidence="2" id="KW-1185">Reference proteome</keyword>
<dbReference type="Pfam" id="PF13591">
    <property type="entry name" value="MerR_2"/>
    <property type="match status" value="1"/>
</dbReference>
<protein>
    <submittedName>
        <fullName evidence="1">Transcriptional regulator</fullName>
    </submittedName>
</protein>
<accession>A0A327KSG9</accession>
<dbReference type="OrthoDB" id="9800876at2"/>
<dbReference type="RefSeq" id="WP_041751159.1">
    <property type="nucleotide sequence ID" value="NZ_NHSK01000002.1"/>
</dbReference>
<organism evidence="1 2">
    <name type="scientific">Rhodoplanes elegans</name>
    <dbReference type="NCBI Taxonomy" id="29408"/>
    <lineage>
        <taxon>Bacteria</taxon>
        <taxon>Pseudomonadati</taxon>
        <taxon>Pseudomonadota</taxon>
        <taxon>Alphaproteobacteria</taxon>
        <taxon>Hyphomicrobiales</taxon>
        <taxon>Nitrobacteraceae</taxon>
        <taxon>Rhodoplanes</taxon>
    </lineage>
</organism>
<name>A0A327KSG9_9BRAD</name>
<dbReference type="InterPro" id="IPR009061">
    <property type="entry name" value="DNA-bd_dom_put_sf"/>
</dbReference>
<proteinExistence type="predicted"/>
<evidence type="ECO:0000313" key="2">
    <source>
        <dbReference type="Proteomes" id="UP000248863"/>
    </source>
</evidence>
<sequence>MLHIPEFVLRLKVSQDVVETWVEEGWLRPQRTDQGLAFTEMDMSRAQMIRDLREDLGVNEEGIAIVLDLIDQMHGLRKTLRELCEAVGVQSPELQQRILADMRSRRPIPMKGPETP</sequence>
<dbReference type="Proteomes" id="UP000248863">
    <property type="component" value="Unassembled WGS sequence"/>
</dbReference>
<dbReference type="Gene3D" id="1.10.1660.10">
    <property type="match status" value="1"/>
</dbReference>
<evidence type="ECO:0000313" key="1">
    <source>
        <dbReference type="EMBL" id="RAI41311.1"/>
    </source>
</evidence>
<dbReference type="SUPFAM" id="SSF46955">
    <property type="entry name" value="Putative DNA-binding domain"/>
    <property type="match status" value="1"/>
</dbReference>
<dbReference type="EMBL" id="NPEU01000020">
    <property type="protein sequence ID" value="RAI41311.1"/>
    <property type="molecule type" value="Genomic_DNA"/>
</dbReference>
<gene>
    <name evidence="1" type="ORF">CH338_03530</name>
</gene>
<comment type="caution">
    <text evidence="1">The sequence shown here is derived from an EMBL/GenBank/DDBJ whole genome shotgun (WGS) entry which is preliminary data.</text>
</comment>